<reference evidence="3" key="1">
    <citation type="submission" date="2017-03" db="EMBL/GenBank/DDBJ databases">
        <title>Phytopthora megakarya and P. palmivora, two closely related causual agents of cacao black pod achieved similar genome size and gene model numbers by different mechanisms.</title>
        <authorList>
            <person name="Ali S."/>
            <person name="Shao J."/>
            <person name="Larry D.J."/>
            <person name="Kronmiller B."/>
            <person name="Shen D."/>
            <person name="Strem M.D."/>
            <person name="Melnick R.L."/>
            <person name="Guiltinan M.J."/>
            <person name="Tyler B.M."/>
            <person name="Meinhardt L.W."/>
            <person name="Bailey B.A."/>
        </authorList>
    </citation>
    <scope>NUCLEOTIDE SEQUENCE [LARGE SCALE GENOMIC DNA]</scope>
    <source>
        <strain evidence="3">zdho120</strain>
    </source>
</reference>
<protein>
    <submittedName>
        <fullName evidence="2">Uncharacterized protein</fullName>
    </submittedName>
</protein>
<evidence type="ECO:0000256" key="1">
    <source>
        <dbReference type="SAM" id="MobiDB-lite"/>
    </source>
</evidence>
<keyword evidence="3" id="KW-1185">Reference proteome</keyword>
<comment type="caution">
    <text evidence="2">The sequence shown here is derived from an EMBL/GenBank/DDBJ whole genome shotgun (WGS) entry which is preliminary data.</text>
</comment>
<proteinExistence type="predicted"/>
<dbReference type="AlphaFoldDB" id="A0A225WJ52"/>
<evidence type="ECO:0000313" key="2">
    <source>
        <dbReference type="EMBL" id="OWZ17278.1"/>
    </source>
</evidence>
<sequence length="90" mass="9739">MTAPTPRPSIGTSTLEPNIRPPGIPPSGQDSGQPFSVTVTQIYSRLTLERRRPLIRCENALTGTVGRATSLSMYVLDPCAEVERLSAVEE</sequence>
<accession>A0A225WJ52</accession>
<evidence type="ECO:0000313" key="3">
    <source>
        <dbReference type="Proteomes" id="UP000198211"/>
    </source>
</evidence>
<dbReference type="EMBL" id="NBNE01000781">
    <property type="protein sequence ID" value="OWZ17278.1"/>
    <property type="molecule type" value="Genomic_DNA"/>
</dbReference>
<organism evidence="2 3">
    <name type="scientific">Phytophthora megakarya</name>
    <dbReference type="NCBI Taxonomy" id="4795"/>
    <lineage>
        <taxon>Eukaryota</taxon>
        <taxon>Sar</taxon>
        <taxon>Stramenopiles</taxon>
        <taxon>Oomycota</taxon>
        <taxon>Peronosporomycetes</taxon>
        <taxon>Peronosporales</taxon>
        <taxon>Peronosporaceae</taxon>
        <taxon>Phytophthora</taxon>
    </lineage>
</organism>
<name>A0A225WJ52_9STRA</name>
<feature type="region of interest" description="Disordered" evidence="1">
    <location>
        <begin position="1"/>
        <end position="35"/>
    </location>
</feature>
<dbReference type="Proteomes" id="UP000198211">
    <property type="component" value="Unassembled WGS sequence"/>
</dbReference>
<gene>
    <name evidence="2" type="ORF">PHMEG_0008798</name>
</gene>